<dbReference type="PANTHER" id="PTHR28626:SF3">
    <property type="entry name" value="SRR1-LIKE PROTEIN"/>
    <property type="match status" value="1"/>
</dbReference>
<dbReference type="InParanoid" id="G4YZB5"/>
<evidence type="ECO:0000313" key="4">
    <source>
        <dbReference type="EMBL" id="EGZ24590.1"/>
    </source>
</evidence>
<reference evidence="4 5" key="1">
    <citation type="journal article" date="2006" name="Science">
        <title>Phytophthora genome sequences uncover evolutionary origins and mechanisms of pathogenesis.</title>
        <authorList>
            <person name="Tyler B.M."/>
            <person name="Tripathy S."/>
            <person name="Zhang X."/>
            <person name="Dehal P."/>
            <person name="Jiang R.H."/>
            <person name="Aerts A."/>
            <person name="Arredondo F.D."/>
            <person name="Baxter L."/>
            <person name="Bensasson D."/>
            <person name="Beynon J.L."/>
            <person name="Chapman J."/>
            <person name="Damasceno C.M."/>
            <person name="Dorrance A.E."/>
            <person name="Dou D."/>
            <person name="Dickerman A.W."/>
            <person name="Dubchak I.L."/>
            <person name="Garbelotto M."/>
            <person name="Gijzen M."/>
            <person name="Gordon S.G."/>
            <person name="Govers F."/>
            <person name="Grunwald N.J."/>
            <person name="Huang W."/>
            <person name="Ivors K.L."/>
            <person name="Jones R.W."/>
            <person name="Kamoun S."/>
            <person name="Krampis K."/>
            <person name="Lamour K.H."/>
            <person name="Lee M.K."/>
            <person name="McDonald W.H."/>
            <person name="Medina M."/>
            <person name="Meijer H.J."/>
            <person name="Nordberg E.K."/>
            <person name="Maclean D.J."/>
            <person name="Ospina-Giraldo M.D."/>
            <person name="Morris P.F."/>
            <person name="Phuntumart V."/>
            <person name="Putnam N.H."/>
            <person name="Rash S."/>
            <person name="Rose J.K."/>
            <person name="Sakihama Y."/>
            <person name="Salamov A.A."/>
            <person name="Savidor A."/>
            <person name="Scheuring C.F."/>
            <person name="Smith B.M."/>
            <person name="Sobral B.W."/>
            <person name="Terry A."/>
            <person name="Torto-Alalibo T.A."/>
            <person name="Win J."/>
            <person name="Xu Z."/>
            <person name="Zhang H."/>
            <person name="Grigoriev I.V."/>
            <person name="Rokhsar D.S."/>
            <person name="Boore J.L."/>
        </authorList>
    </citation>
    <scope>NUCLEOTIDE SEQUENCE [LARGE SCALE GENOMIC DNA]</scope>
    <source>
        <strain evidence="4 5">P6497</strain>
    </source>
</reference>
<evidence type="ECO:0000259" key="3">
    <source>
        <dbReference type="Pfam" id="PF07985"/>
    </source>
</evidence>
<dbReference type="GO" id="GO:0005634">
    <property type="term" value="C:nucleus"/>
    <property type="evidence" value="ECO:0007669"/>
    <property type="project" value="TreeGrafter"/>
</dbReference>
<dbReference type="RefSeq" id="XP_009519878.1">
    <property type="nucleotide sequence ID" value="XM_009521583.1"/>
</dbReference>
<dbReference type="AlphaFoldDB" id="G4YZB5"/>
<accession>G4YZB5</accession>
<dbReference type="InterPro" id="IPR012942">
    <property type="entry name" value="SRR1-like"/>
</dbReference>
<feature type="domain" description="SRR1-like" evidence="3">
    <location>
        <begin position="104"/>
        <end position="278"/>
    </location>
</feature>
<sequence>MEQEWQLVSRRQRRGKARNGPSQPRSAPSKAPKLHSNVGEEAVEPVAEVSVEKQKLIIQRVRAIADVLRDSLLLKDALRVVVEHFELQSQGDEDDDAAVGPVLVGYGLGSFCASSNAVHQLGFLVALKEALDAEKETPTAEVAASKDKSQHRVEIFDPAMNKSDAAIAGSFNVGVIEDNEHGRRCVDRKTVFFMPHCGKTLYENVLACNWGPAMEKLVIIGNSFSAYGDRVLAAQARQELLLVRVLPYLEEVPLSCGVTKAHADFVRYEAAFNDLSAHQFPSSSLSRALDDVSLSEKMAAVANNSADQSDDSK</sequence>
<proteinExistence type="inferred from homology"/>
<dbReference type="Proteomes" id="UP000002640">
    <property type="component" value="Unassembled WGS sequence"/>
</dbReference>
<name>G4YZB5_PHYSP</name>
<dbReference type="PANTHER" id="PTHR28626">
    <property type="entry name" value="SRR1-LIKE PROTEIN"/>
    <property type="match status" value="1"/>
</dbReference>
<protein>
    <recommendedName>
        <fullName evidence="3">SRR1-like domain-containing protein</fullName>
    </recommendedName>
</protein>
<keyword evidence="5" id="KW-1185">Reference proteome</keyword>
<comment type="similarity">
    <text evidence="1">Belongs to the SRR1 family.</text>
</comment>
<dbReference type="GeneID" id="20656171"/>
<dbReference type="Pfam" id="PF07985">
    <property type="entry name" value="SRR1"/>
    <property type="match status" value="1"/>
</dbReference>
<evidence type="ECO:0000256" key="1">
    <source>
        <dbReference type="ARBA" id="ARBA00009856"/>
    </source>
</evidence>
<dbReference type="InterPro" id="IPR040044">
    <property type="entry name" value="SRR1L"/>
</dbReference>
<organism evidence="4 5">
    <name type="scientific">Phytophthora sojae (strain P6497)</name>
    <name type="common">Soybean stem and root rot agent</name>
    <name type="synonym">Phytophthora megasperma f. sp. glycines</name>
    <dbReference type="NCBI Taxonomy" id="1094619"/>
    <lineage>
        <taxon>Eukaryota</taxon>
        <taxon>Sar</taxon>
        <taxon>Stramenopiles</taxon>
        <taxon>Oomycota</taxon>
        <taxon>Peronosporomycetes</taxon>
        <taxon>Peronosporales</taxon>
        <taxon>Peronosporaceae</taxon>
        <taxon>Phytophthora</taxon>
    </lineage>
</organism>
<evidence type="ECO:0000256" key="2">
    <source>
        <dbReference type="SAM" id="MobiDB-lite"/>
    </source>
</evidence>
<feature type="region of interest" description="Disordered" evidence="2">
    <location>
        <begin position="1"/>
        <end position="39"/>
    </location>
</feature>
<dbReference type="EMBL" id="JH159152">
    <property type="protein sequence ID" value="EGZ24590.1"/>
    <property type="molecule type" value="Genomic_DNA"/>
</dbReference>
<evidence type="ECO:0000313" key="5">
    <source>
        <dbReference type="Proteomes" id="UP000002640"/>
    </source>
</evidence>
<gene>
    <name evidence="4" type="ORF">PHYSODRAFT_487530</name>
</gene>
<dbReference type="KEGG" id="psoj:PHYSODRAFT_487530"/>
<dbReference type="OMA" id="MADEWTF"/>
<dbReference type="GO" id="GO:0005737">
    <property type="term" value="C:cytoplasm"/>
    <property type="evidence" value="ECO:0007669"/>
    <property type="project" value="TreeGrafter"/>
</dbReference>